<evidence type="ECO:0000256" key="2">
    <source>
        <dbReference type="ARBA" id="ARBA00006275"/>
    </source>
</evidence>
<evidence type="ECO:0000313" key="10">
    <source>
        <dbReference type="Proteomes" id="UP000183670"/>
    </source>
</evidence>
<dbReference type="Proteomes" id="UP000183670">
    <property type="component" value="Unassembled WGS sequence"/>
</dbReference>
<dbReference type="RefSeq" id="WP_074556734.1">
    <property type="nucleotide sequence ID" value="NZ_FMYE01000003.1"/>
</dbReference>
<keyword evidence="3 6" id="KW-0732">Signal</keyword>
<proteinExistence type="inferred from homology"/>
<evidence type="ECO:0000256" key="1">
    <source>
        <dbReference type="ARBA" id="ARBA00004442"/>
    </source>
</evidence>
<feature type="signal peptide" evidence="6">
    <location>
        <begin position="1"/>
        <end position="17"/>
    </location>
</feature>
<feature type="chain" id="PRO_5010346735" evidence="6">
    <location>
        <begin position="18"/>
        <end position="691"/>
    </location>
</feature>
<dbReference type="Pfam" id="PF14322">
    <property type="entry name" value="SusD-like_3"/>
    <property type="match status" value="1"/>
</dbReference>
<feature type="domain" description="RagB/SusD" evidence="7">
    <location>
        <begin position="317"/>
        <end position="551"/>
    </location>
</feature>
<organism evidence="9 10">
    <name type="scientific">Bacteroides ovatus</name>
    <dbReference type="NCBI Taxonomy" id="28116"/>
    <lineage>
        <taxon>Bacteria</taxon>
        <taxon>Pseudomonadati</taxon>
        <taxon>Bacteroidota</taxon>
        <taxon>Bacteroidia</taxon>
        <taxon>Bacteroidales</taxon>
        <taxon>Bacteroidaceae</taxon>
        <taxon>Bacteroides</taxon>
    </lineage>
</organism>
<reference evidence="9 10" key="1">
    <citation type="submission" date="2016-10" db="EMBL/GenBank/DDBJ databases">
        <authorList>
            <person name="de Groot N.N."/>
        </authorList>
    </citation>
    <scope>NUCLEOTIDE SEQUENCE [LARGE SCALE GENOMIC DNA]</scope>
    <source>
        <strain evidence="9 10">NLAE-zl-C500</strain>
    </source>
</reference>
<feature type="domain" description="SusD-like N-terminal" evidence="8">
    <location>
        <begin position="24"/>
        <end position="234"/>
    </location>
</feature>
<evidence type="ECO:0000259" key="8">
    <source>
        <dbReference type="Pfam" id="PF14322"/>
    </source>
</evidence>
<comment type="subcellular location">
    <subcellularLocation>
        <location evidence="1">Cell outer membrane</location>
    </subcellularLocation>
</comment>
<accession>A0A1G6G182</accession>
<evidence type="ECO:0000256" key="5">
    <source>
        <dbReference type="ARBA" id="ARBA00023237"/>
    </source>
</evidence>
<name>A0A1G6G182_BACOV</name>
<keyword evidence="5" id="KW-0998">Cell outer membrane</keyword>
<dbReference type="SUPFAM" id="SSF48452">
    <property type="entry name" value="TPR-like"/>
    <property type="match status" value="1"/>
</dbReference>
<dbReference type="InterPro" id="IPR012944">
    <property type="entry name" value="SusD_RagB_dom"/>
</dbReference>
<gene>
    <name evidence="9" type="ORF">SAMN05192581_1003147</name>
</gene>
<dbReference type="Gene3D" id="1.25.40.390">
    <property type="match status" value="1"/>
</dbReference>
<dbReference type="GO" id="GO:0009279">
    <property type="term" value="C:cell outer membrane"/>
    <property type="evidence" value="ECO:0007669"/>
    <property type="project" value="UniProtKB-SubCell"/>
</dbReference>
<comment type="similarity">
    <text evidence="2">Belongs to the SusD family.</text>
</comment>
<dbReference type="Pfam" id="PF07980">
    <property type="entry name" value="SusD_RagB"/>
    <property type="match status" value="1"/>
</dbReference>
<dbReference type="EMBL" id="FMYE01000003">
    <property type="protein sequence ID" value="SDB75738.1"/>
    <property type="molecule type" value="Genomic_DNA"/>
</dbReference>
<sequence>MKIQKLFLAVLSSSVLCTSCMDNFLDTESPSIPSDENLFKSTALTEAALMGVYATMTDTYIYGQKLCVNWQGASDVEVGSGAFSTENYNSTLRDEGAGNFYDDNYNRNTRWNKLYYLAESATTIVDGIRRSTLMQSTSDKAAMRRYLGEALALKALGYFELIRYWGDVPYKEHASESGLGNVYIGKVDRDIVYNYIIEDLKEAIEYLPWMGEESYTVERMNKGFAKGLLAKVALFAGGWSVRDGNQFPDLEVEHHPTIPEMNGYFVGRPKNWKDYYELAAKQCAEILGATDNPHELDPSYENIWSTVNHLEYNKYNENLFEVAFGEGQNGDVGATMGYNLNRGVFNTTQGMGGAGYAATTAYYFYSFDPADTRRDVTCVFQEYINENGKNKEVIRCNPLGVACGKWRWYWMTDNYMKVRFPKANSRIATGINWILMRYSDIYLMFAEAQNVLTGPDAVSPIAGMSPRQALEKVRERAFGTGAPEITQYDADFFTAIVNERAWEFGCESIRRQDLTRWGLLAEKIEEMKIGLCMLYDYKPVTIFGKTYQVDEIPRKIYYKYEDSDNPEYIDMSSVNFNEDMGTGTASTSKGQYECNWISMQVTLNKDGDINATLNTNYVKTMARILVCGTGLNASYDYSNLFGRLNWGGEAEAEFRKYSVGNGVCNYRHVFAIYYEDVNKTQGYVSNSYGYK</sequence>
<evidence type="ECO:0000256" key="6">
    <source>
        <dbReference type="SAM" id="SignalP"/>
    </source>
</evidence>
<evidence type="ECO:0000256" key="4">
    <source>
        <dbReference type="ARBA" id="ARBA00023136"/>
    </source>
</evidence>
<keyword evidence="4" id="KW-0472">Membrane</keyword>
<evidence type="ECO:0000259" key="7">
    <source>
        <dbReference type="Pfam" id="PF07980"/>
    </source>
</evidence>
<dbReference type="AlphaFoldDB" id="A0A1G6G182"/>
<dbReference type="InterPro" id="IPR011990">
    <property type="entry name" value="TPR-like_helical_dom_sf"/>
</dbReference>
<evidence type="ECO:0000256" key="3">
    <source>
        <dbReference type="ARBA" id="ARBA00022729"/>
    </source>
</evidence>
<evidence type="ECO:0000313" key="9">
    <source>
        <dbReference type="EMBL" id="SDB75738.1"/>
    </source>
</evidence>
<dbReference type="InterPro" id="IPR033985">
    <property type="entry name" value="SusD-like_N"/>
</dbReference>
<protein>
    <submittedName>
        <fullName evidence="9">Starch-binding associating with outer membrane</fullName>
    </submittedName>
</protein>